<evidence type="ECO:0000313" key="10">
    <source>
        <dbReference type="Proteomes" id="UP001235966"/>
    </source>
</evidence>
<dbReference type="Proteomes" id="UP001235966">
    <property type="component" value="Unassembled WGS sequence"/>
</dbReference>
<gene>
    <name evidence="9" type="ORF">J2S49_000012</name>
</gene>
<keyword evidence="3 8" id="KW-0812">Transmembrane</keyword>
<keyword evidence="10" id="KW-1185">Reference proteome</keyword>
<dbReference type="InterPro" id="IPR004268">
    <property type="entry name" value="MurJ"/>
</dbReference>
<comment type="subcellular location">
    <subcellularLocation>
        <location evidence="1">Cell membrane</location>
        <topology evidence="1">Multi-pass membrane protein</topology>
    </subcellularLocation>
</comment>
<feature type="transmembrane region" description="Helical" evidence="8">
    <location>
        <begin position="453"/>
        <end position="473"/>
    </location>
</feature>
<keyword evidence="5" id="KW-0573">Peptidoglycan synthesis</keyword>
<evidence type="ECO:0000256" key="5">
    <source>
        <dbReference type="ARBA" id="ARBA00022984"/>
    </source>
</evidence>
<feature type="transmembrane region" description="Helical" evidence="8">
    <location>
        <begin position="359"/>
        <end position="377"/>
    </location>
</feature>
<dbReference type="RefSeq" id="WP_307013866.1">
    <property type="nucleotide sequence ID" value="NZ_JAUSQW010000001.1"/>
</dbReference>
<feature type="transmembrane region" description="Helical" evidence="8">
    <location>
        <begin position="162"/>
        <end position="185"/>
    </location>
</feature>
<feature type="transmembrane region" description="Helical" evidence="8">
    <location>
        <begin position="324"/>
        <end position="347"/>
    </location>
</feature>
<dbReference type="Pfam" id="PF03023">
    <property type="entry name" value="MurJ"/>
    <property type="match status" value="1"/>
</dbReference>
<keyword evidence="7 8" id="KW-0472">Membrane</keyword>
<evidence type="ECO:0000256" key="4">
    <source>
        <dbReference type="ARBA" id="ARBA00022960"/>
    </source>
</evidence>
<reference evidence="9 10" key="1">
    <citation type="submission" date="2023-07" db="EMBL/GenBank/DDBJ databases">
        <title>Sequencing the genomes of 1000 actinobacteria strains.</title>
        <authorList>
            <person name="Klenk H.-P."/>
        </authorList>
    </citation>
    <scope>NUCLEOTIDE SEQUENCE [LARGE SCALE GENOMIC DNA]</scope>
    <source>
        <strain evidence="9 10">DSM 102162</strain>
    </source>
</reference>
<comment type="caution">
    <text evidence="9">The sequence shown here is derived from an EMBL/GenBank/DDBJ whole genome shotgun (WGS) entry which is preliminary data.</text>
</comment>
<feature type="transmembrane region" description="Helical" evidence="8">
    <location>
        <begin position="282"/>
        <end position="303"/>
    </location>
</feature>
<dbReference type="PRINTS" id="PR01806">
    <property type="entry name" value="VIRFACTRMVIN"/>
</dbReference>
<evidence type="ECO:0000256" key="2">
    <source>
        <dbReference type="ARBA" id="ARBA00022475"/>
    </source>
</evidence>
<evidence type="ECO:0000256" key="7">
    <source>
        <dbReference type="ARBA" id="ARBA00023136"/>
    </source>
</evidence>
<name>A0ABT9N953_9ACTO</name>
<evidence type="ECO:0000313" key="9">
    <source>
        <dbReference type="EMBL" id="MDP9799936.1"/>
    </source>
</evidence>
<feature type="transmembrane region" description="Helical" evidence="8">
    <location>
        <begin position="134"/>
        <end position="155"/>
    </location>
</feature>
<accession>A0ABT9N953</accession>
<evidence type="ECO:0000256" key="8">
    <source>
        <dbReference type="SAM" id="Phobius"/>
    </source>
</evidence>
<keyword evidence="6 8" id="KW-1133">Transmembrane helix</keyword>
<feature type="transmembrane region" description="Helical" evidence="8">
    <location>
        <begin position="416"/>
        <end position="441"/>
    </location>
</feature>
<organism evidence="9 10">
    <name type="scientific">Arcanobacterium wilhelmae</name>
    <dbReference type="NCBI Taxonomy" id="1803177"/>
    <lineage>
        <taxon>Bacteria</taxon>
        <taxon>Bacillati</taxon>
        <taxon>Actinomycetota</taxon>
        <taxon>Actinomycetes</taxon>
        <taxon>Actinomycetales</taxon>
        <taxon>Actinomycetaceae</taxon>
        <taxon>Arcanobacterium</taxon>
    </lineage>
</organism>
<feature type="transmembrane region" description="Helical" evidence="8">
    <location>
        <begin position="89"/>
        <end position="114"/>
    </location>
</feature>
<dbReference type="PANTHER" id="PTHR47019:SF1">
    <property type="entry name" value="LIPID II FLIPPASE MURJ"/>
    <property type="match status" value="1"/>
</dbReference>
<feature type="transmembrane region" description="Helical" evidence="8">
    <location>
        <begin position="197"/>
        <end position="219"/>
    </location>
</feature>
<evidence type="ECO:0000256" key="1">
    <source>
        <dbReference type="ARBA" id="ARBA00004651"/>
    </source>
</evidence>
<feature type="transmembrane region" description="Helical" evidence="8">
    <location>
        <begin position="389"/>
        <end position="410"/>
    </location>
</feature>
<sequence>MKKLLASVVGAAGVIAVLTLASRLMGLVRKLAQSWALSDGLVATAYDTSNTIPNVLFEVAAGGALAGAVIPLISGFLAKKQRADAEQTVSALLTWVVAVGVPLAVTVVALAGPISGAVLGAGASAQAHEVATSLLRVFAFQIPLYGISVVTTGVLQAHGRFVLPALSPLISSIVVTVAFVVYGAGSTPHAMPSAGELAVLAWGTTFGVVAFSLPQLVPVMRLVTVRPTFAFPVGVGRRTLRLAGAGLAALGAQQVAIIAIMVTTNALGGVGAYAAYNYAYSLYMVPYAVLAVPIATAVFPRISAAVGCGDREGSQLLVARSTRLVIAAGMLAGSVLIAVARPAALVISVGRSIPGIEQAMVAMGVSLVGFSLLYHGARVLYALDAGGRVVRANSLAWVCVVLVLAVGWLAGVEGRIATLVLVGVAMSVGMCLGAVAQLVAIRSVAGERAIAGVVRLVALLLPVLVVVTVAAWFASVMLMGVVPGLGGAVVAAVVAGAIVVAGGGAALLVVDRKAIVALKGKSA</sequence>
<feature type="transmembrane region" description="Helical" evidence="8">
    <location>
        <begin position="485"/>
        <end position="510"/>
    </location>
</feature>
<feature type="transmembrane region" description="Helical" evidence="8">
    <location>
        <begin position="55"/>
        <end position="77"/>
    </location>
</feature>
<keyword evidence="4" id="KW-0133">Cell shape</keyword>
<dbReference type="InterPro" id="IPR051050">
    <property type="entry name" value="Lipid_II_flippase_MurJ/MviN"/>
</dbReference>
<feature type="transmembrane region" description="Helical" evidence="8">
    <location>
        <begin position="240"/>
        <end position="262"/>
    </location>
</feature>
<protein>
    <submittedName>
        <fullName evidence="9">Peptidoglycan lipid II flippase</fullName>
    </submittedName>
</protein>
<dbReference type="PANTHER" id="PTHR47019">
    <property type="entry name" value="LIPID II FLIPPASE MURJ"/>
    <property type="match status" value="1"/>
</dbReference>
<evidence type="ECO:0000256" key="3">
    <source>
        <dbReference type="ARBA" id="ARBA00022692"/>
    </source>
</evidence>
<dbReference type="EMBL" id="JAUSQW010000001">
    <property type="protein sequence ID" value="MDP9799936.1"/>
    <property type="molecule type" value="Genomic_DNA"/>
</dbReference>
<proteinExistence type="predicted"/>
<evidence type="ECO:0000256" key="6">
    <source>
        <dbReference type="ARBA" id="ARBA00022989"/>
    </source>
</evidence>
<keyword evidence="2" id="KW-1003">Cell membrane</keyword>